<name>A0AAF0TMY1_SOLVR</name>
<protein>
    <submittedName>
        <fullName evidence="1">Uncharacterized protein</fullName>
    </submittedName>
</protein>
<dbReference type="Proteomes" id="UP001234989">
    <property type="component" value="Chromosome 4"/>
</dbReference>
<evidence type="ECO:0000313" key="1">
    <source>
        <dbReference type="EMBL" id="WMV26377.1"/>
    </source>
</evidence>
<keyword evidence="2" id="KW-1185">Reference proteome</keyword>
<evidence type="ECO:0000313" key="2">
    <source>
        <dbReference type="Proteomes" id="UP001234989"/>
    </source>
</evidence>
<proteinExistence type="predicted"/>
<reference evidence="1" key="1">
    <citation type="submission" date="2023-08" db="EMBL/GenBank/DDBJ databases">
        <title>A de novo genome assembly of Solanum verrucosum Schlechtendal, a Mexican diploid species geographically isolated from the other diploid A-genome species in potato relatives.</title>
        <authorList>
            <person name="Hosaka K."/>
        </authorList>
    </citation>
    <scope>NUCLEOTIDE SEQUENCE</scope>
    <source>
        <tissue evidence="1">Young leaves</tissue>
    </source>
</reference>
<accession>A0AAF0TMY1</accession>
<gene>
    <name evidence="1" type="ORF">MTR67_019762</name>
</gene>
<dbReference type="AlphaFoldDB" id="A0AAF0TMY1"/>
<organism evidence="1 2">
    <name type="scientific">Solanum verrucosum</name>
    <dbReference type="NCBI Taxonomy" id="315347"/>
    <lineage>
        <taxon>Eukaryota</taxon>
        <taxon>Viridiplantae</taxon>
        <taxon>Streptophyta</taxon>
        <taxon>Embryophyta</taxon>
        <taxon>Tracheophyta</taxon>
        <taxon>Spermatophyta</taxon>
        <taxon>Magnoliopsida</taxon>
        <taxon>eudicotyledons</taxon>
        <taxon>Gunneridae</taxon>
        <taxon>Pentapetalae</taxon>
        <taxon>asterids</taxon>
        <taxon>lamiids</taxon>
        <taxon>Solanales</taxon>
        <taxon>Solanaceae</taxon>
        <taxon>Solanoideae</taxon>
        <taxon>Solaneae</taxon>
        <taxon>Solanum</taxon>
    </lineage>
</organism>
<dbReference type="EMBL" id="CP133615">
    <property type="protein sequence ID" value="WMV26377.1"/>
    <property type="molecule type" value="Genomic_DNA"/>
</dbReference>
<sequence length="56" mass="6302">MALTSPKVPVCSALKEKIKLAMKGSSPRVAEQFREAVLYRPMIQNAKMLKAKAERR</sequence>